<dbReference type="InterPro" id="IPR052559">
    <property type="entry name" value="V-haloperoxidase"/>
</dbReference>
<gene>
    <name evidence="2" type="ORF">GCM10017581_023890</name>
</gene>
<dbReference type="InterPro" id="IPR006311">
    <property type="entry name" value="TAT_signal"/>
</dbReference>
<dbReference type="InterPro" id="IPR036938">
    <property type="entry name" value="PAP2/HPO_sf"/>
</dbReference>
<organism evidence="2 3">
    <name type="scientific">Dactylosporangium matsuzakiense</name>
    <dbReference type="NCBI Taxonomy" id="53360"/>
    <lineage>
        <taxon>Bacteria</taxon>
        <taxon>Bacillati</taxon>
        <taxon>Actinomycetota</taxon>
        <taxon>Actinomycetes</taxon>
        <taxon>Micromonosporales</taxon>
        <taxon>Micromonosporaceae</taxon>
        <taxon>Dactylosporangium</taxon>
    </lineage>
</organism>
<dbReference type="PROSITE" id="PS51318">
    <property type="entry name" value="TAT"/>
    <property type="match status" value="1"/>
</dbReference>
<evidence type="ECO:0000313" key="3">
    <source>
        <dbReference type="Proteomes" id="UP001143480"/>
    </source>
</evidence>
<dbReference type="PANTHER" id="PTHR34599">
    <property type="entry name" value="PEROXIDASE-RELATED"/>
    <property type="match status" value="1"/>
</dbReference>
<feature type="domain" description="Vanadium-dependent haloperoxidase NapH1-like second helical-bundle" evidence="1">
    <location>
        <begin position="295"/>
        <end position="428"/>
    </location>
</feature>
<dbReference type="SUPFAM" id="SSF48317">
    <property type="entry name" value="Acid phosphatase/Vanadium-dependent haloperoxidase"/>
    <property type="match status" value="1"/>
</dbReference>
<name>A0A9W6KG97_9ACTN</name>
<dbReference type="EMBL" id="BSFP01000009">
    <property type="protein sequence ID" value="GLL00648.1"/>
    <property type="molecule type" value="Genomic_DNA"/>
</dbReference>
<dbReference type="CDD" id="cd03398">
    <property type="entry name" value="PAP2_haloperoxidase"/>
    <property type="match status" value="1"/>
</dbReference>
<evidence type="ECO:0000259" key="1">
    <source>
        <dbReference type="Pfam" id="PF22778"/>
    </source>
</evidence>
<reference evidence="2" key="1">
    <citation type="journal article" date="2014" name="Int. J. Syst. Evol. Microbiol.">
        <title>Complete genome sequence of Corynebacterium casei LMG S-19264T (=DSM 44701T), isolated from a smear-ripened cheese.</title>
        <authorList>
            <consortium name="US DOE Joint Genome Institute (JGI-PGF)"/>
            <person name="Walter F."/>
            <person name="Albersmeier A."/>
            <person name="Kalinowski J."/>
            <person name="Ruckert C."/>
        </authorList>
    </citation>
    <scope>NUCLEOTIDE SEQUENCE</scope>
    <source>
        <strain evidence="2">VKM Ac-1321</strain>
    </source>
</reference>
<dbReference type="InterPro" id="IPR055161">
    <property type="entry name" value="NapH1-like_2nd"/>
</dbReference>
<evidence type="ECO:0000313" key="2">
    <source>
        <dbReference type="EMBL" id="GLL00648.1"/>
    </source>
</evidence>
<sequence>MGSRGAGSGAELLFPIETIGNADYGLGVHTSKTISRRALLATAAGAGAATVLTPSPAGAAGPGVDTLLEWYDVTAAAVGVITGPQQVTNSRTWAIAWIAAGRALAAARPGPEAELALAGAVHETLLVTNPAAAATVDAAFAATLARLDVRRPERAVAAGAEAARAVLAERAGDGLDLASVNRPFTPPPPATGIWPRRPPAFAAAVPARPGDGRPFLVRGVDALLPGPPPALGSDVHLRDLAESRAVGAADSAVRTPQQTAVARFWAQTSLNGFTGALRTTVAPGGSHAAGRRALARRAELIAVFHAATIDAQITTYKAKYRYLAWRPVTAIRTGSVAPDPAWTPLLNTPAHPEYPSGHTTYAGAAQAVLDTLAGPPRAPFTLTSPAAADVTLTYRRWSELTRDNIDARVWQGVHFRHTDEVGAAVGRRAALAALERRHGGPR</sequence>
<accession>A0A9W6KG97</accession>
<keyword evidence="3" id="KW-1185">Reference proteome</keyword>
<proteinExistence type="predicted"/>
<comment type="caution">
    <text evidence="2">The sequence shown here is derived from an EMBL/GenBank/DDBJ whole genome shotgun (WGS) entry which is preliminary data.</text>
</comment>
<dbReference type="Gene3D" id="1.10.606.20">
    <property type="match status" value="1"/>
</dbReference>
<reference evidence="2" key="2">
    <citation type="submission" date="2023-01" db="EMBL/GenBank/DDBJ databases">
        <authorList>
            <person name="Sun Q."/>
            <person name="Evtushenko L."/>
        </authorList>
    </citation>
    <scope>NUCLEOTIDE SEQUENCE</scope>
    <source>
        <strain evidence="2">VKM Ac-1321</strain>
    </source>
</reference>
<dbReference type="PANTHER" id="PTHR34599:SF1">
    <property type="entry name" value="PHOSPHATIDIC ACID PHOSPHATASE TYPE 2_HALOPEROXIDASE DOMAIN-CONTAINING PROTEIN"/>
    <property type="match status" value="1"/>
</dbReference>
<dbReference type="Pfam" id="PF22778">
    <property type="entry name" value="VCPO_2nd"/>
    <property type="match status" value="1"/>
</dbReference>
<dbReference type="AlphaFoldDB" id="A0A9W6KG97"/>
<dbReference type="Proteomes" id="UP001143480">
    <property type="component" value="Unassembled WGS sequence"/>
</dbReference>
<protein>
    <recommendedName>
        <fullName evidence="1">Vanadium-dependent haloperoxidase NapH1-like second helical-bundle domain-containing protein</fullName>
    </recommendedName>
</protein>